<keyword evidence="3" id="KW-1185">Reference proteome</keyword>
<dbReference type="Proteomes" id="UP000182276">
    <property type="component" value="Unassembled WGS sequence"/>
</dbReference>
<organism evidence="2 3">
    <name type="scientific">Stutzerimonas balearica DSM 6083</name>
    <dbReference type="NCBI Taxonomy" id="1123016"/>
    <lineage>
        <taxon>Bacteria</taxon>
        <taxon>Pseudomonadati</taxon>
        <taxon>Pseudomonadota</taxon>
        <taxon>Gammaproteobacteria</taxon>
        <taxon>Pseudomonadales</taxon>
        <taxon>Pseudomonadaceae</taxon>
        <taxon>Stutzerimonas</taxon>
    </lineage>
</organism>
<protein>
    <submittedName>
        <fullName evidence="2">Uncharacterized protein</fullName>
    </submittedName>
</protein>
<evidence type="ECO:0000256" key="1">
    <source>
        <dbReference type="SAM" id="MobiDB-lite"/>
    </source>
</evidence>
<comment type="caution">
    <text evidence="2">The sequence shown here is derived from an EMBL/GenBank/DDBJ whole genome shotgun (WGS) entry which is preliminary data.</text>
</comment>
<accession>A0ABY0QUE4</accession>
<gene>
    <name evidence="2" type="ORF">SAMN05660875_101119</name>
</gene>
<feature type="region of interest" description="Disordered" evidence="1">
    <location>
        <begin position="33"/>
        <end position="65"/>
    </location>
</feature>
<name>A0ABY0QUE4_9GAMM</name>
<dbReference type="EMBL" id="FNHO01000001">
    <property type="protein sequence ID" value="SDL92525.1"/>
    <property type="molecule type" value="Genomic_DNA"/>
</dbReference>
<proteinExistence type="predicted"/>
<evidence type="ECO:0000313" key="2">
    <source>
        <dbReference type="EMBL" id="SDL92525.1"/>
    </source>
</evidence>
<feature type="region of interest" description="Disordered" evidence="1">
    <location>
        <begin position="73"/>
        <end position="92"/>
    </location>
</feature>
<reference evidence="2 3" key="1">
    <citation type="submission" date="2016-10" db="EMBL/GenBank/DDBJ databases">
        <authorList>
            <person name="Varghese N."/>
            <person name="Submissions S."/>
        </authorList>
    </citation>
    <scope>NUCLEOTIDE SEQUENCE [LARGE SCALE GENOMIC DNA]</scope>
    <source>
        <strain evidence="2 3">DSM 6083</strain>
    </source>
</reference>
<evidence type="ECO:0000313" key="3">
    <source>
        <dbReference type="Proteomes" id="UP000182276"/>
    </source>
</evidence>
<sequence length="243" mass="25986">MSQRRSVQADYFPRGGLQVAPCTAPHFSLLVQRKVSKRNTPRHPGPIAPQSDSPPSGAAPGVGLKGRPCPFIPRSASMPRDPLRDTCTRPPDGDWASVQAGGLRYRVSAVDRRVVNGAALATCRGEEAVQGRWCGAAQGGSRQCPFARTVGRFECFSVGAAHGRELLMAIEPVAAMGRSYRFVPGARACTSQDGQRRSPVHRFALYHRLPQLPCTPSNRSTTCAGNTASAARAARRSSFSGMS</sequence>